<dbReference type="Gene3D" id="3.90.870.20">
    <property type="entry name" value="Carbamoyltransferase, C-terminal domain"/>
    <property type="match status" value="1"/>
</dbReference>
<feature type="domain" description="Carbamoyltransferase C-terminal" evidence="1">
    <location>
        <begin position="64"/>
        <end position="230"/>
    </location>
</feature>
<evidence type="ECO:0000313" key="2">
    <source>
        <dbReference type="EMBL" id="WAC03801.1"/>
    </source>
</evidence>
<accession>A0A9E8SF15</accession>
<dbReference type="RefSeq" id="WP_267678438.1">
    <property type="nucleotide sequence ID" value="NZ_CP113088.1"/>
</dbReference>
<gene>
    <name evidence="2" type="ORF">N7U66_10480</name>
</gene>
<reference evidence="2" key="1">
    <citation type="submission" date="2022-11" db="EMBL/GenBank/DDBJ databases">
        <title>Lacinutrix neustonica HL-RS19T sp. nov., isolated from the surface microlayer sample of brackish Lake Shihwa.</title>
        <authorList>
            <person name="Choi J.Y."/>
            <person name="Hwang C.Y."/>
        </authorList>
    </citation>
    <scope>NUCLEOTIDE SEQUENCE</scope>
    <source>
        <strain evidence="2">HL-RS19</strain>
    </source>
</reference>
<organism evidence="2 3">
    <name type="scientific">Lacinutrix neustonica</name>
    <dbReference type="NCBI Taxonomy" id="2980107"/>
    <lineage>
        <taxon>Bacteria</taxon>
        <taxon>Pseudomonadati</taxon>
        <taxon>Bacteroidota</taxon>
        <taxon>Flavobacteriia</taxon>
        <taxon>Flavobacteriales</taxon>
        <taxon>Flavobacteriaceae</taxon>
        <taxon>Lacinutrix</taxon>
    </lineage>
</organism>
<proteinExistence type="predicted"/>
<dbReference type="InterPro" id="IPR051338">
    <property type="entry name" value="NodU/CmcH_Carbamoyltrnsfr"/>
</dbReference>
<keyword evidence="3" id="KW-1185">Reference proteome</keyword>
<protein>
    <recommendedName>
        <fullName evidence="1">Carbamoyltransferase C-terminal domain-containing protein</fullName>
    </recommendedName>
</protein>
<dbReference type="EMBL" id="CP113088">
    <property type="protein sequence ID" value="WAC03801.1"/>
    <property type="molecule type" value="Genomic_DNA"/>
</dbReference>
<dbReference type="PANTHER" id="PTHR34847">
    <property type="entry name" value="NODULATION PROTEIN U"/>
    <property type="match status" value="1"/>
</dbReference>
<dbReference type="Proteomes" id="UP001164705">
    <property type="component" value="Chromosome"/>
</dbReference>
<dbReference type="AlphaFoldDB" id="A0A9E8SF15"/>
<dbReference type="KEGG" id="lnu:N7U66_10480"/>
<dbReference type="InterPro" id="IPR038152">
    <property type="entry name" value="Carbam_trans_C_sf"/>
</dbReference>
<dbReference type="InterPro" id="IPR031730">
    <property type="entry name" value="Carbam_trans_C"/>
</dbReference>
<sequence>MGAAYTGWYHYLKKDRIYLNNSLNDQAYLGSSYTNEAIEKYLNSYNLTYTKLDNVTLCDTVSSALKQKQIVGWFQDEMEFGPRALGHRSILASPLFEDMKKHVNLNIKFREGFRPFAPIVLEEDCNAWFDMKHTISKYMLFTVKSNKRNEIPSCIHEDNTARVQTLNKEENKLLHELISNFKLKTECPVLINTSFNVRGEPIVESPLDALRCFFHTKMDVLVLGNFVLNKVDNLKVDEQLIVSKNYELD</sequence>
<dbReference type="PANTHER" id="PTHR34847:SF1">
    <property type="entry name" value="NODULATION PROTEIN U"/>
    <property type="match status" value="1"/>
</dbReference>
<dbReference type="Pfam" id="PF16861">
    <property type="entry name" value="Carbam_trans_C"/>
    <property type="match status" value="1"/>
</dbReference>
<name>A0A9E8SF15_9FLAO</name>
<evidence type="ECO:0000259" key="1">
    <source>
        <dbReference type="Pfam" id="PF16861"/>
    </source>
</evidence>
<evidence type="ECO:0000313" key="3">
    <source>
        <dbReference type="Proteomes" id="UP001164705"/>
    </source>
</evidence>